<feature type="transmembrane region" description="Helical" evidence="5">
    <location>
        <begin position="30"/>
        <end position="47"/>
    </location>
</feature>
<comment type="subcellular location">
    <subcellularLocation>
        <location evidence="1">Membrane</location>
        <topology evidence="1">Multi-pass membrane protein</topology>
    </subcellularLocation>
</comment>
<feature type="transmembrane region" description="Helical" evidence="5">
    <location>
        <begin position="6"/>
        <end position="23"/>
    </location>
</feature>
<evidence type="ECO:0000256" key="3">
    <source>
        <dbReference type="ARBA" id="ARBA00022989"/>
    </source>
</evidence>
<feature type="transmembrane region" description="Helical" evidence="5">
    <location>
        <begin position="77"/>
        <end position="95"/>
    </location>
</feature>
<keyword evidence="8" id="KW-1185">Reference proteome</keyword>
<dbReference type="PANTHER" id="PTHR33507">
    <property type="entry name" value="INNER MEMBRANE PROTEIN YBBJ"/>
    <property type="match status" value="1"/>
</dbReference>
<evidence type="ECO:0000256" key="2">
    <source>
        <dbReference type="ARBA" id="ARBA00022692"/>
    </source>
</evidence>
<dbReference type="InterPro" id="IPR002810">
    <property type="entry name" value="NfeD-like_C"/>
</dbReference>
<evidence type="ECO:0000256" key="5">
    <source>
        <dbReference type="SAM" id="Phobius"/>
    </source>
</evidence>
<protein>
    <submittedName>
        <fullName evidence="7">Nodulation protein NfeD</fullName>
    </submittedName>
</protein>
<comment type="caution">
    <text evidence="7">The sequence shown here is derived from an EMBL/GenBank/DDBJ whole genome shotgun (WGS) entry which is preliminary data.</text>
</comment>
<evidence type="ECO:0000256" key="1">
    <source>
        <dbReference type="ARBA" id="ARBA00004141"/>
    </source>
</evidence>
<keyword evidence="4 5" id="KW-0472">Membrane</keyword>
<reference evidence="7" key="1">
    <citation type="submission" date="2022-11" db="EMBL/GenBank/DDBJ databases">
        <title>WGS of Natronobacillus azotifigens 24KS-1, an anaerobic diazotrophic haloalkaliphile from soda-rich habitats.</title>
        <authorList>
            <person name="Sorokin D.Y."/>
            <person name="Merkel A.Y."/>
        </authorList>
    </citation>
    <scope>NUCLEOTIDE SEQUENCE</scope>
    <source>
        <strain evidence="7">24KS-1</strain>
    </source>
</reference>
<dbReference type="Pfam" id="PF01957">
    <property type="entry name" value="NfeD"/>
    <property type="match status" value="1"/>
</dbReference>
<name>A0A9J6REH0_9BACI</name>
<dbReference type="Gene3D" id="2.40.50.140">
    <property type="entry name" value="Nucleic acid-binding proteins"/>
    <property type="match status" value="1"/>
</dbReference>
<dbReference type="InterPro" id="IPR052165">
    <property type="entry name" value="Membrane_assoc_protease"/>
</dbReference>
<keyword evidence="2 5" id="KW-0812">Transmembrane</keyword>
<dbReference type="GO" id="GO:0005886">
    <property type="term" value="C:plasma membrane"/>
    <property type="evidence" value="ECO:0007669"/>
    <property type="project" value="TreeGrafter"/>
</dbReference>
<sequence>MEIFGFDWISFFIVGLGTMFLLGELLVNTRGLFAIFGLAFITLYFLAYLDPSMFIIMGIIYFFGVLLIFLDGQFINDGALASIGAICMIVSIGLSSPNWVVGLYAVIGLLVGGVTALLWLKFLPKRNMWSKITLLDQLTDEMGYSTMNAAYRNLIGQQGVTITDMRPVGTIRIQGNDYSAVTNGHWIKKDTPILVQKVDGTRILVEELIDIK</sequence>
<dbReference type="Proteomes" id="UP001084197">
    <property type="component" value="Unassembled WGS sequence"/>
</dbReference>
<feature type="transmembrane region" description="Helical" evidence="5">
    <location>
        <begin position="101"/>
        <end position="120"/>
    </location>
</feature>
<feature type="transmembrane region" description="Helical" evidence="5">
    <location>
        <begin position="53"/>
        <end position="70"/>
    </location>
</feature>
<accession>A0A9J6REH0</accession>
<dbReference type="EMBL" id="JAPRAT010000026">
    <property type="protein sequence ID" value="MCZ0704048.1"/>
    <property type="molecule type" value="Genomic_DNA"/>
</dbReference>
<dbReference type="PANTHER" id="PTHR33507:SF3">
    <property type="entry name" value="INNER MEMBRANE PROTEIN YBBJ"/>
    <property type="match status" value="1"/>
</dbReference>
<gene>
    <name evidence="7" type="ORF">OWO01_12570</name>
</gene>
<evidence type="ECO:0000313" key="7">
    <source>
        <dbReference type="EMBL" id="MCZ0704048.1"/>
    </source>
</evidence>
<organism evidence="7 8">
    <name type="scientific">Natronobacillus azotifigens</name>
    <dbReference type="NCBI Taxonomy" id="472978"/>
    <lineage>
        <taxon>Bacteria</taxon>
        <taxon>Bacillati</taxon>
        <taxon>Bacillota</taxon>
        <taxon>Bacilli</taxon>
        <taxon>Bacillales</taxon>
        <taxon>Bacillaceae</taxon>
        <taxon>Natronobacillus</taxon>
    </lineage>
</organism>
<dbReference type="InterPro" id="IPR012340">
    <property type="entry name" value="NA-bd_OB-fold"/>
</dbReference>
<proteinExistence type="predicted"/>
<evidence type="ECO:0000313" key="8">
    <source>
        <dbReference type="Proteomes" id="UP001084197"/>
    </source>
</evidence>
<evidence type="ECO:0000256" key="4">
    <source>
        <dbReference type="ARBA" id="ARBA00023136"/>
    </source>
</evidence>
<keyword evidence="3 5" id="KW-1133">Transmembrane helix</keyword>
<feature type="domain" description="NfeD-like C-terminal" evidence="6">
    <location>
        <begin position="153"/>
        <end position="206"/>
    </location>
</feature>
<evidence type="ECO:0000259" key="6">
    <source>
        <dbReference type="Pfam" id="PF01957"/>
    </source>
</evidence>
<dbReference type="AlphaFoldDB" id="A0A9J6REH0"/>